<dbReference type="AlphaFoldDB" id="A0A1X0RJP0"/>
<dbReference type="Proteomes" id="UP000242381">
    <property type="component" value="Unassembled WGS sequence"/>
</dbReference>
<organism evidence="2 3">
    <name type="scientific">Rhizopus microsporus</name>
    <dbReference type="NCBI Taxonomy" id="58291"/>
    <lineage>
        <taxon>Eukaryota</taxon>
        <taxon>Fungi</taxon>
        <taxon>Fungi incertae sedis</taxon>
        <taxon>Mucoromycota</taxon>
        <taxon>Mucoromycotina</taxon>
        <taxon>Mucoromycetes</taxon>
        <taxon>Mucorales</taxon>
        <taxon>Mucorineae</taxon>
        <taxon>Rhizopodaceae</taxon>
        <taxon>Rhizopus</taxon>
    </lineage>
</organism>
<dbReference type="OMA" id="CATENDW"/>
<feature type="region of interest" description="Disordered" evidence="1">
    <location>
        <begin position="1"/>
        <end position="24"/>
    </location>
</feature>
<protein>
    <recommendedName>
        <fullName evidence="4">WHIM1 domain-containing protein</fullName>
    </recommendedName>
</protein>
<dbReference type="EMBL" id="KV921789">
    <property type="protein sequence ID" value="ORE12210.1"/>
    <property type="molecule type" value="Genomic_DNA"/>
</dbReference>
<feature type="non-terminal residue" evidence="2">
    <location>
        <position position="360"/>
    </location>
</feature>
<dbReference type="VEuPathDB" id="FungiDB:BCV72DRAFT_265106"/>
<feature type="region of interest" description="Disordered" evidence="1">
    <location>
        <begin position="316"/>
        <end position="360"/>
    </location>
</feature>
<feature type="compositionally biased region" description="Basic and acidic residues" evidence="1">
    <location>
        <begin position="350"/>
        <end position="360"/>
    </location>
</feature>
<dbReference type="PANTHER" id="PTHR14296">
    <property type="entry name" value="REMODELING AND SPACING FACTOR 1"/>
    <property type="match status" value="1"/>
</dbReference>
<evidence type="ECO:0000256" key="1">
    <source>
        <dbReference type="SAM" id="MobiDB-lite"/>
    </source>
</evidence>
<evidence type="ECO:0008006" key="4">
    <source>
        <dbReference type="Google" id="ProtNLM"/>
    </source>
</evidence>
<proteinExistence type="predicted"/>
<dbReference type="GO" id="GO:0006355">
    <property type="term" value="P:regulation of DNA-templated transcription"/>
    <property type="evidence" value="ECO:0007669"/>
    <property type="project" value="InterPro"/>
</dbReference>
<accession>A0A1X0RJP0</accession>
<evidence type="ECO:0000313" key="3">
    <source>
        <dbReference type="Proteomes" id="UP000242381"/>
    </source>
</evidence>
<sequence>MPARKTNKELLRKEASNDLKGSNKTNRSIDKLTISVTEDSSPEQILRSSWLFLSTFQFFFLFQDYFKLSLLNIEQLENAMMQQDSNEFLKQFMCRVLTPLLNTHQRRAINPDNYEQYLFTLFPEFGPKFQKLHVVDRIQLLKRIEEAHLENSSEDFLAWKNSMDVNELRVAPLGKDDAGWSYWYFGDTRLYREIPVSNGKKGLKEITDNQFTFELICSNLEDWERIVESFRTAKRKTRELSEKIIELGEEVIAKIKSREAAKLKQEAKLKRAKELEQIPKKRSRRLEAKYEEEAKRQKVEEIANQQAILEEIERQKREREAKQKREEEQRQCRTEDARLKMNVSNFIKQKMNEAEKEDER</sequence>
<dbReference type="InterPro" id="IPR028938">
    <property type="entry name" value="Rsf1-like"/>
</dbReference>
<reference evidence="2 3" key="1">
    <citation type="journal article" date="2016" name="Proc. Natl. Acad. Sci. U.S.A.">
        <title>Lipid metabolic changes in an early divergent fungus govern the establishment of a mutualistic symbiosis with endobacteria.</title>
        <authorList>
            <person name="Lastovetsky O.A."/>
            <person name="Gaspar M.L."/>
            <person name="Mondo S.J."/>
            <person name="LaButti K.M."/>
            <person name="Sandor L."/>
            <person name="Grigoriev I.V."/>
            <person name="Henry S.A."/>
            <person name="Pawlowska T.E."/>
        </authorList>
    </citation>
    <scope>NUCLEOTIDE SEQUENCE [LARGE SCALE GENOMIC DNA]</scope>
    <source>
        <strain evidence="2 3">ATCC 11559</strain>
    </source>
</reference>
<evidence type="ECO:0000313" key="2">
    <source>
        <dbReference type="EMBL" id="ORE12210.1"/>
    </source>
</evidence>
<gene>
    <name evidence="2" type="ORF">BCV71DRAFT_101660</name>
</gene>
<dbReference type="PANTHER" id="PTHR14296:SF3">
    <property type="entry name" value="DIKAR, ISOFORM F"/>
    <property type="match status" value="1"/>
</dbReference>
<feature type="compositionally biased region" description="Basic and acidic residues" evidence="1">
    <location>
        <begin position="316"/>
        <end position="339"/>
    </location>
</feature>
<dbReference type="GO" id="GO:0031213">
    <property type="term" value="C:RSF complex"/>
    <property type="evidence" value="ECO:0007669"/>
    <property type="project" value="InterPro"/>
</dbReference>
<feature type="compositionally biased region" description="Basic and acidic residues" evidence="1">
    <location>
        <begin position="1"/>
        <end position="17"/>
    </location>
</feature>
<name>A0A1X0RJP0_RHIZD</name>